<organism evidence="1 2">
    <name type="scientific">Corynebacterium parakroppenstedtii</name>
    <dbReference type="NCBI Taxonomy" id="2828363"/>
    <lineage>
        <taxon>Bacteria</taxon>
        <taxon>Bacillati</taxon>
        <taxon>Actinomycetota</taxon>
        <taxon>Actinomycetes</taxon>
        <taxon>Mycobacteriales</taxon>
        <taxon>Corynebacteriaceae</taxon>
        <taxon>Corynebacterium</taxon>
    </lineage>
</organism>
<dbReference type="EMBL" id="JAKJKU010000004">
    <property type="protein sequence ID" value="MCF6774593.1"/>
    <property type="molecule type" value="Genomic_DNA"/>
</dbReference>
<dbReference type="RefSeq" id="WP_046201977.1">
    <property type="nucleotide sequence ID" value="NZ_JAFFSY010000003.1"/>
</dbReference>
<proteinExistence type="predicted"/>
<dbReference type="Proteomes" id="UP001200604">
    <property type="component" value="Unassembled WGS sequence"/>
</dbReference>
<reference evidence="1 2" key="1">
    <citation type="submission" date="2022-01" db="EMBL/GenBank/DDBJ databases">
        <title>Identification and Characterization of Corynebacterium sp.</title>
        <authorList>
            <person name="Luo Q."/>
            <person name="Qu P."/>
            <person name="Chen Q."/>
        </authorList>
    </citation>
    <scope>NUCLEOTIDE SEQUENCE [LARGE SCALE GENOMIC DNA]</scope>
    <source>
        <strain evidence="1 2">MC-12</strain>
    </source>
</reference>
<accession>A0ABS9HNA9</accession>
<gene>
    <name evidence="1" type="ORF">L3H44_09285</name>
</gene>
<dbReference type="GeneID" id="92727622"/>
<sequence>MPIELAATYALYNVKAAAVETAIHKSFSRARLESTVQRPNGESSPAQATLVTEWFVAPPLN</sequence>
<comment type="caution">
    <text evidence="1">The sequence shown here is derived from an EMBL/GenBank/DDBJ whole genome shotgun (WGS) entry which is preliminary data.</text>
</comment>
<evidence type="ECO:0000313" key="1">
    <source>
        <dbReference type="EMBL" id="MCF6774593.1"/>
    </source>
</evidence>
<name>A0ABS9HNA9_9CORY</name>
<keyword evidence="2" id="KW-1185">Reference proteome</keyword>
<protein>
    <submittedName>
        <fullName evidence="1">Uncharacterized protein</fullName>
    </submittedName>
</protein>
<evidence type="ECO:0000313" key="2">
    <source>
        <dbReference type="Proteomes" id="UP001200604"/>
    </source>
</evidence>